<evidence type="ECO:0000313" key="1">
    <source>
        <dbReference type="EMBL" id="QJE03203.1"/>
    </source>
</evidence>
<evidence type="ECO:0000313" key="2">
    <source>
        <dbReference type="Proteomes" id="UP000502415"/>
    </source>
</evidence>
<name>A0A7Z2W126_9BURK</name>
<proteinExistence type="predicted"/>
<protein>
    <submittedName>
        <fullName evidence="1">DUF3108 domain-containing protein</fullName>
    </submittedName>
</protein>
<sequence length="251" mass="27781">MLANPIHAAHAASPANGADAPAAEESHPAIKRAFELPPSADLAYSISARQRGFNLNGDATLTWRAGDNKYAINAESRVALVGKLTENRSQGTVDIYGLAPAEFYEKRFRKEPVTATFDRDKKSIGFTDGKQTYQIKGGEQDRVSVSWQLAAVARAAKDKFKPGSEWQFFVVGPHDADPWTFRVVGREKIQAGAAIGEVEAVHVVRAVPPGSKDQTLDLWLAPSKEWYPVKLRFTDNDRDYVEQTLERITRK</sequence>
<accession>A0A7Z2W126</accession>
<dbReference type="InterPro" id="IPR021457">
    <property type="entry name" value="DUF3108"/>
</dbReference>
<dbReference type="Pfam" id="PF11306">
    <property type="entry name" value="DUF3108"/>
    <property type="match status" value="1"/>
</dbReference>
<dbReference type="EMBL" id="CP051685">
    <property type="protein sequence ID" value="QJE03203.1"/>
    <property type="molecule type" value="Genomic_DNA"/>
</dbReference>
<organism evidence="1 2">
    <name type="scientific">Massilia forsythiae</name>
    <dbReference type="NCBI Taxonomy" id="2728020"/>
    <lineage>
        <taxon>Bacteria</taxon>
        <taxon>Pseudomonadati</taxon>
        <taxon>Pseudomonadota</taxon>
        <taxon>Betaproteobacteria</taxon>
        <taxon>Burkholderiales</taxon>
        <taxon>Oxalobacteraceae</taxon>
        <taxon>Telluria group</taxon>
        <taxon>Massilia</taxon>
    </lineage>
</organism>
<gene>
    <name evidence="1" type="ORF">HH212_05590</name>
</gene>
<keyword evidence="2" id="KW-1185">Reference proteome</keyword>
<reference evidence="1 2" key="1">
    <citation type="submission" date="2020-04" db="EMBL/GenBank/DDBJ databases">
        <title>Genome sequencing of novel species.</title>
        <authorList>
            <person name="Heo J."/>
            <person name="Kim S.-J."/>
            <person name="Kim J.-S."/>
            <person name="Hong S.-B."/>
            <person name="Kwon S.-W."/>
        </authorList>
    </citation>
    <scope>NUCLEOTIDE SEQUENCE [LARGE SCALE GENOMIC DNA]</scope>
    <source>
        <strain evidence="1 2">GN2-R2</strain>
    </source>
</reference>
<dbReference type="KEGG" id="mfy:HH212_05590"/>
<dbReference type="AlphaFoldDB" id="A0A7Z2W126"/>
<dbReference type="Proteomes" id="UP000502415">
    <property type="component" value="Chromosome"/>
</dbReference>